<accession>R7MWX7</accession>
<evidence type="ECO:0000313" key="2">
    <source>
        <dbReference type="Proteomes" id="UP000017908"/>
    </source>
</evidence>
<comment type="caution">
    <text evidence="1">The sequence shown here is derived from an EMBL/GenBank/DDBJ whole genome shotgun (WGS) entry which is preliminary data.</text>
</comment>
<gene>
    <name evidence="1" type="ORF">BN715_00738</name>
</gene>
<dbReference type="EMBL" id="CBKE010000067">
    <property type="protein sequence ID" value="CDF04377.1"/>
    <property type="molecule type" value="Genomic_DNA"/>
</dbReference>
<sequence length="237" mass="26636">MQDEPLPCQGFVEFHIIRCKEAAEPVEKICEFPGVIGPFKDVFQDLQISYFFIRQPRRRQDFIRPLGIIAVIAGIVAADAGALEELQEADLQLVRTEGIDIVEGLAQMVIVFIRQADDEVQMEVHRPQSDEAFHDVRNARPVIMAVDGLKRRLICRLDAHFQLDPSFRRPGQEIDIVIGEDAGLDFQVEIDGFIDADHVFDEGTMMSGTAVKGAVDELDLMDAGIDEGLQFLQDQRD</sequence>
<dbReference type="Proteomes" id="UP000017908">
    <property type="component" value="Unassembled WGS sequence"/>
</dbReference>
<evidence type="ECO:0000313" key="1">
    <source>
        <dbReference type="EMBL" id="CDF04377.1"/>
    </source>
</evidence>
<dbReference type="AlphaFoldDB" id="R7MWX7"/>
<protein>
    <submittedName>
        <fullName evidence="1">Uncharacterized protein</fullName>
    </submittedName>
</protein>
<reference evidence="1" key="1">
    <citation type="submission" date="2012-11" db="EMBL/GenBank/DDBJ databases">
        <title>Dependencies among metagenomic species, viruses, plasmids and units of genetic variation.</title>
        <authorList>
            <person name="Nielsen H.B."/>
            <person name="Almeida M."/>
            <person name="Juncker A.S."/>
            <person name="Rasmussen S."/>
            <person name="Li J."/>
            <person name="Sunagawa S."/>
            <person name="Plichta D."/>
            <person name="Gautier L."/>
            <person name="Le Chatelier E."/>
            <person name="Peletier E."/>
            <person name="Bonde I."/>
            <person name="Nielsen T."/>
            <person name="Manichanh C."/>
            <person name="Arumugam M."/>
            <person name="Batto J."/>
            <person name="Santos M.B.Q.D."/>
            <person name="Blom N."/>
            <person name="Borruel N."/>
            <person name="Burgdorf K.S."/>
            <person name="Boumezbeur F."/>
            <person name="Casellas F."/>
            <person name="Dore J."/>
            <person name="Guarner F."/>
            <person name="Hansen T."/>
            <person name="Hildebrand F."/>
            <person name="Kaas R.S."/>
            <person name="Kennedy S."/>
            <person name="Kristiansen K."/>
            <person name="Kultima J.R."/>
            <person name="Leonard P."/>
            <person name="Levenez F."/>
            <person name="Lund O."/>
            <person name="Moumen B."/>
            <person name="Le Paslier D."/>
            <person name="Pons N."/>
            <person name="Pedersen O."/>
            <person name="Prifti E."/>
            <person name="Qin J."/>
            <person name="Raes J."/>
            <person name="Tap J."/>
            <person name="Tims S."/>
            <person name="Ussery D.W."/>
            <person name="Yamada T."/>
            <person name="MetaHit consortium"/>
            <person name="Renault P."/>
            <person name="Sicheritz-Ponten T."/>
            <person name="Bork P."/>
            <person name="Wang J."/>
            <person name="Brunak S."/>
            <person name="Ehrlich S.D."/>
        </authorList>
    </citation>
    <scope>NUCLEOTIDE SEQUENCE [LARGE SCALE GENOMIC DNA]</scope>
</reference>
<organism evidence="1 2">
    <name type="scientific">Megasphaera elsdenii CAG:570</name>
    <dbReference type="NCBI Taxonomy" id="1263087"/>
    <lineage>
        <taxon>Bacteria</taxon>
        <taxon>Bacillati</taxon>
        <taxon>Bacillota</taxon>
        <taxon>Negativicutes</taxon>
        <taxon>Veillonellales</taxon>
        <taxon>Veillonellaceae</taxon>
        <taxon>Megasphaera</taxon>
    </lineage>
</organism>
<proteinExistence type="predicted"/>
<name>R7MWX7_MEGEL</name>